<proteinExistence type="predicted"/>
<evidence type="ECO:0000256" key="1">
    <source>
        <dbReference type="SAM" id="SignalP"/>
    </source>
</evidence>
<dbReference type="Proteomes" id="UP001174909">
    <property type="component" value="Unassembled WGS sequence"/>
</dbReference>
<comment type="caution">
    <text evidence="2">The sequence shown here is derived from an EMBL/GenBank/DDBJ whole genome shotgun (WGS) entry which is preliminary data.</text>
</comment>
<dbReference type="EMBL" id="CASHTH010001486">
    <property type="protein sequence ID" value="CAI8015995.1"/>
    <property type="molecule type" value="Genomic_DNA"/>
</dbReference>
<sequence length="51" mass="5844">MQFLLLIAKLLLFLAHSSPITDYRIGGSSCHPPYCSLYSLPVWRKSLLKKH</sequence>
<feature type="signal peptide" evidence="1">
    <location>
        <begin position="1"/>
        <end position="17"/>
    </location>
</feature>
<keyword evidence="1" id="KW-0732">Signal</keyword>
<dbReference type="AlphaFoldDB" id="A0AA35R4D9"/>
<gene>
    <name evidence="2" type="ORF">GBAR_LOCUS3261</name>
    <name evidence="3" type="ORF">GBAR_LOCUS9866</name>
</gene>
<name>A0AA35R4D9_GEOBA</name>
<feature type="chain" id="PRO_5041588843" evidence="1">
    <location>
        <begin position="18"/>
        <end position="51"/>
    </location>
</feature>
<reference evidence="2" key="1">
    <citation type="submission" date="2023-03" db="EMBL/GenBank/DDBJ databases">
        <authorList>
            <person name="Steffen K."/>
            <person name="Cardenas P."/>
        </authorList>
    </citation>
    <scope>NUCLEOTIDE SEQUENCE</scope>
</reference>
<evidence type="ECO:0000313" key="3">
    <source>
        <dbReference type="EMBL" id="CAI8015995.1"/>
    </source>
</evidence>
<keyword evidence="4" id="KW-1185">Reference proteome</keyword>
<protein>
    <submittedName>
        <fullName evidence="2">Uncharacterized protein</fullName>
    </submittedName>
</protein>
<evidence type="ECO:0000313" key="2">
    <source>
        <dbReference type="EMBL" id="CAI8001771.1"/>
    </source>
</evidence>
<organism evidence="2 4">
    <name type="scientific">Geodia barretti</name>
    <name type="common">Barrett's horny sponge</name>
    <dbReference type="NCBI Taxonomy" id="519541"/>
    <lineage>
        <taxon>Eukaryota</taxon>
        <taxon>Metazoa</taxon>
        <taxon>Porifera</taxon>
        <taxon>Demospongiae</taxon>
        <taxon>Heteroscleromorpha</taxon>
        <taxon>Tetractinellida</taxon>
        <taxon>Astrophorina</taxon>
        <taxon>Geodiidae</taxon>
        <taxon>Geodia</taxon>
    </lineage>
</organism>
<evidence type="ECO:0000313" key="4">
    <source>
        <dbReference type="Proteomes" id="UP001174909"/>
    </source>
</evidence>
<dbReference type="EMBL" id="CASHTH010000453">
    <property type="protein sequence ID" value="CAI8001771.1"/>
    <property type="molecule type" value="Genomic_DNA"/>
</dbReference>
<accession>A0AA35R4D9</accession>